<evidence type="ECO:0000256" key="2">
    <source>
        <dbReference type="SAM" id="Phobius"/>
    </source>
</evidence>
<dbReference type="Pfam" id="PF00553">
    <property type="entry name" value="CBM_2"/>
    <property type="match status" value="1"/>
</dbReference>
<dbReference type="GO" id="GO:0004553">
    <property type="term" value="F:hydrolase activity, hydrolyzing O-glycosyl compounds"/>
    <property type="evidence" value="ECO:0007669"/>
    <property type="project" value="InterPro"/>
</dbReference>
<proteinExistence type="predicted"/>
<dbReference type="RefSeq" id="WP_092382477.1">
    <property type="nucleotide sequence ID" value="NZ_FNYV01000012.1"/>
</dbReference>
<dbReference type="InterPro" id="IPR012291">
    <property type="entry name" value="CBM2_carb-bd_dom_sf"/>
</dbReference>
<dbReference type="PROSITE" id="PS51173">
    <property type="entry name" value="CBM2"/>
    <property type="match status" value="1"/>
</dbReference>
<gene>
    <name evidence="4" type="ORF">SAMN05443287_11229</name>
</gene>
<feature type="transmembrane region" description="Helical" evidence="2">
    <location>
        <begin position="25"/>
        <end position="46"/>
    </location>
</feature>
<name>A0A1H7D652_9ACTN</name>
<dbReference type="AlphaFoldDB" id="A0A1H7D652"/>
<dbReference type="EMBL" id="FNYV01000012">
    <property type="protein sequence ID" value="SEJ97309.1"/>
    <property type="molecule type" value="Genomic_DNA"/>
</dbReference>
<feature type="region of interest" description="Disordered" evidence="1">
    <location>
        <begin position="51"/>
        <end position="135"/>
    </location>
</feature>
<protein>
    <submittedName>
        <fullName evidence="4">Cellulose binding domain-containing protein</fullName>
    </submittedName>
</protein>
<dbReference type="GO" id="GO:0005975">
    <property type="term" value="P:carbohydrate metabolic process"/>
    <property type="evidence" value="ECO:0007669"/>
    <property type="project" value="InterPro"/>
</dbReference>
<feature type="domain" description="CBM2" evidence="3">
    <location>
        <begin position="128"/>
        <end position="236"/>
    </location>
</feature>
<evidence type="ECO:0000259" key="3">
    <source>
        <dbReference type="PROSITE" id="PS51173"/>
    </source>
</evidence>
<keyword evidence="5" id="KW-1185">Reference proteome</keyword>
<evidence type="ECO:0000256" key="1">
    <source>
        <dbReference type="SAM" id="MobiDB-lite"/>
    </source>
</evidence>
<keyword evidence="2" id="KW-1133">Transmembrane helix</keyword>
<keyword evidence="2" id="KW-0472">Membrane</keyword>
<reference evidence="5" key="1">
    <citation type="submission" date="2016-10" db="EMBL/GenBank/DDBJ databases">
        <authorList>
            <person name="Varghese N."/>
            <person name="Submissions S."/>
        </authorList>
    </citation>
    <scope>NUCLEOTIDE SEQUENCE [LARGE SCALE GENOMIC DNA]</scope>
    <source>
        <strain evidence="5">CGMCC 4.7038</strain>
    </source>
</reference>
<dbReference type="Gene3D" id="2.60.40.290">
    <property type="match status" value="1"/>
</dbReference>
<dbReference type="OrthoDB" id="3405323at2"/>
<feature type="compositionally biased region" description="Pro residues" evidence="1">
    <location>
        <begin position="52"/>
        <end position="63"/>
    </location>
</feature>
<dbReference type="SMART" id="SM00637">
    <property type="entry name" value="CBD_II"/>
    <property type="match status" value="1"/>
</dbReference>
<feature type="compositionally biased region" description="Low complexity" evidence="1">
    <location>
        <begin position="97"/>
        <end position="106"/>
    </location>
</feature>
<sequence>MSGTRRAPRESQPRSSATVAYSSPWVLVSVGVVIMVVLLVIAVGAYRGPGPDFRPGPPGPPAVAVPIPERASSAGREASPPLSPAVPGLSPRRTDQPSRTPTAAPTSVPPPSAASPAAPTSSAPPPAPPAPPAPLQAKYRVMDTFPGGFIAEVLIRNTSGGDLGWVARVDYPGGRVVTAWLEGVPQGTFSGAGGTLTYRSGPALAAGSSVPLRFHIESARSRPASCSVSGRGCSGL</sequence>
<evidence type="ECO:0000313" key="5">
    <source>
        <dbReference type="Proteomes" id="UP000198707"/>
    </source>
</evidence>
<dbReference type="GO" id="GO:0030247">
    <property type="term" value="F:polysaccharide binding"/>
    <property type="evidence" value="ECO:0007669"/>
    <property type="project" value="UniProtKB-UniRule"/>
</dbReference>
<dbReference type="SUPFAM" id="SSF49384">
    <property type="entry name" value="Carbohydrate-binding domain"/>
    <property type="match status" value="1"/>
</dbReference>
<accession>A0A1H7D652</accession>
<dbReference type="STRING" id="1144548.SAMN05443287_11229"/>
<keyword evidence="2" id="KW-0812">Transmembrane</keyword>
<feature type="compositionally biased region" description="Pro residues" evidence="1">
    <location>
        <begin position="122"/>
        <end position="134"/>
    </location>
</feature>
<evidence type="ECO:0000313" key="4">
    <source>
        <dbReference type="EMBL" id="SEJ97309.1"/>
    </source>
</evidence>
<dbReference type="InterPro" id="IPR001919">
    <property type="entry name" value="CBD2"/>
</dbReference>
<dbReference type="InterPro" id="IPR008965">
    <property type="entry name" value="CBM2/CBM3_carb-bd_dom_sf"/>
</dbReference>
<dbReference type="Proteomes" id="UP000198707">
    <property type="component" value="Unassembled WGS sequence"/>
</dbReference>
<organism evidence="4 5">
    <name type="scientific">Micromonospora phaseoli</name>
    <dbReference type="NCBI Taxonomy" id="1144548"/>
    <lineage>
        <taxon>Bacteria</taxon>
        <taxon>Bacillati</taxon>
        <taxon>Actinomycetota</taxon>
        <taxon>Actinomycetes</taxon>
        <taxon>Micromonosporales</taxon>
        <taxon>Micromonosporaceae</taxon>
        <taxon>Micromonospora</taxon>
    </lineage>
</organism>